<keyword evidence="7" id="KW-0067">ATP-binding</keyword>
<evidence type="ECO:0000259" key="13">
    <source>
        <dbReference type="SMART" id="SM00382"/>
    </source>
</evidence>
<feature type="compositionally biased region" description="Basic and acidic residues" evidence="12">
    <location>
        <begin position="475"/>
        <end position="486"/>
    </location>
</feature>
<keyword evidence="4" id="KW-0547">Nucleotide-binding</keyword>
<keyword evidence="5" id="KW-0999">Mitochondrion inner membrane</keyword>
<comment type="similarity">
    <text evidence="2">Belongs to the AAA ATPase family. BCS1 subfamily.</text>
</comment>
<dbReference type="InterPro" id="IPR057495">
    <property type="entry name" value="AAA_lid_BCS1"/>
</dbReference>
<comment type="catalytic activity">
    <reaction evidence="11">
        <text>ATP + H2O = ADP + phosphate + H(+)</text>
        <dbReference type="Rhea" id="RHEA:13065"/>
        <dbReference type="ChEBI" id="CHEBI:15377"/>
        <dbReference type="ChEBI" id="CHEBI:15378"/>
        <dbReference type="ChEBI" id="CHEBI:30616"/>
        <dbReference type="ChEBI" id="CHEBI:43474"/>
        <dbReference type="ChEBI" id="CHEBI:456216"/>
    </reaction>
    <physiologicalReaction direction="left-to-right" evidence="11">
        <dbReference type="Rhea" id="RHEA:13066"/>
    </physiologicalReaction>
</comment>
<evidence type="ECO:0000256" key="5">
    <source>
        <dbReference type="ARBA" id="ARBA00022792"/>
    </source>
</evidence>
<evidence type="ECO:0000313" key="15">
    <source>
        <dbReference type="Proteomes" id="UP000654370"/>
    </source>
</evidence>
<keyword evidence="9" id="KW-0496">Mitochondrion</keyword>
<dbReference type="GO" id="GO:0005743">
    <property type="term" value="C:mitochondrial inner membrane"/>
    <property type="evidence" value="ECO:0007669"/>
    <property type="project" value="UniProtKB-SubCell"/>
</dbReference>
<dbReference type="OrthoDB" id="10251412at2759"/>
<evidence type="ECO:0000256" key="1">
    <source>
        <dbReference type="ARBA" id="ARBA00004434"/>
    </source>
</evidence>
<reference evidence="14" key="1">
    <citation type="submission" date="2020-12" db="EMBL/GenBank/DDBJ databases">
        <title>Metabolic potential, ecology and presence of endohyphal bacteria is reflected in genomic diversity of Mucoromycotina.</title>
        <authorList>
            <person name="Muszewska A."/>
            <person name="Okrasinska A."/>
            <person name="Steczkiewicz K."/>
            <person name="Drgas O."/>
            <person name="Orlowska M."/>
            <person name="Perlinska-Lenart U."/>
            <person name="Aleksandrzak-Piekarczyk T."/>
            <person name="Szatraj K."/>
            <person name="Zielenkiewicz U."/>
            <person name="Pilsyk S."/>
            <person name="Malc E."/>
            <person name="Mieczkowski P."/>
            <person name="Kruszewska J.S."/>
            <person name="Biernat P."/>
            <person name="Pawlowska J."/>
        </authorList>
    </citation>
    <scope>NUCLEOTIDE SEQUENCE</scope>
    <source>
        <strain evidence="14">WA0000067209</strain>
    </source>
</reference>
<dbReference type="Pfam" id="PF00004">
    <property type="entry name" value="AAA"/>
    <property type="match status" value="1"/>
</dbReference>
<evidence type="ECO:0000256" key="6">
    <source>
        <dbReference type="ARBA" id="ARBA00022801"/>
    </source>
</evidence>
<evidence type="ECO:0000256" key="12">
    <source>
        <dbReference type="SAM" id="MobiDB-lite"/>
    </source>
</evidence>
<comment type="caution">
    <text evidence="14">The sequence shown here is derived from an EMBL/GenBank/DDBJ whole genome shotgun (WGS) entry which is preliminary data.</text>
</comment>
<sequence>MHQLLNETINFLERATEPAEWSLLLGPRIFGLASRYVTNDVFIAGFMFYVYSLLQTAFNRLYEDVSYFVQSFLYASIRIEHEDPLFVCIHEFLSEKVAELPRLRVAVARAHWESEDSDAGAEAGERPTVSLSPPLGSINFIDYRGRRLQIKREKLSEGGSNVDEPFKAFLPQTEIIEIRIRFGTVNTLRQILEEWKDIYYRKKYGKCIIHRYCLQSWGHWEWDSSMVKVPRRFDTVVMKEGQKEDLLQDIQTFLSKHEWYEKRGIPYRRGYLLHGPPGTGKTSTIEAIAGELHMNVSIISLSNDMEDSRFMASLQSKPRNSILLIEDIDSVRISSNDDSKNNSRGGYYEKGLTLSSVLNALDGIVGQQGSVVFLTCNDTTKLPPALLRPGRIDKKLHLGLADEYQIRSMFERFFEVSDDKTLEKLMELLPKDELAPAELQNFFMIYSLQDDLKHICDGVPAFLEGVRKDREQARLHAERTKQKRDIYGNLANPGDAPPTPSTDGEEKEEKEGEKENNNRRIIIDVKDDGQLCMASS</sequence>
<comment type="subcellular location">
    <subcellularLocation>
        <location evidence="1">Mitochondrion inner membrane</location>
        <topology evidence="1">Single-pass membrane protein</topology>
    </subcellularLocation>
</comment>
<dbReference type="InterPro" id="IPR050747">
    <property type="entry name" value="Mitochondrial_chaperone_BCS1"/>
</dbReference>
<dbReference type="EMBL" id="JAEPQZ010000007">
    <property type="protein sequence ID" value="KAG2178875.1"/>
    <property type="molecule type" value="Genomic_DNA"/>
</dbReference>
<dbReference type="InterPro" id="IPR003593">
    <property type="entry name" value="AAA+_ATPase"/>
</dbReference>
<protein>
    <recommendedName>
        <fullName evidence="13">AAA+ ATPase domain-containing protein</fullName>
    </recommendedName>
</protein>
<evidence type="ECO:0000256" key="4">
    <source>
        <dbReference type="ARBA" id="ARBA00022741"/>
    </source>
</evidence>
<dbReference type="SUPFAM" id="SSF52540">
    <property type="entry name" value="P-loop containing nucleoside triphosphate hydrolases"/>
    <property type="match status" value="1"/>
</dbReference>
<dbReference type="GO" id="GO:0016887">
    <property type="term" value="F:ATP hydrolysis activity"/>
    <property type="evidence" value="ECO:0007669"/>
    <property type="project" value="InterPro"/>
</dbReference>
<feature type="domain" description="AAA+ ATPase" evidence="13">
    <location>
        <begin position="267"/>
        <end position="402"/>
    </location>
</feature>
<proteinExistence type="inferred from homology"/>
<keyword evidence="10" id="KW-0472">Membrane</keyword>
<keyword evidence="15" id="KW-1185">Reference proteome</keyword>
<keyword evidence="3" id="KW-0812">Transmembrane</keyword>
<dbReference type="PANTHER" id="PTHR23070">
    <property type="entry name" value="BCS1 AAA-TYPE ATPASE"/>
    <property type="match status" value="1"/>
</dbReference>
<name>A0A8H7PSC3_MORIS</name>
<dbReference type="Pfam" id="PF25426">
    <property type="entry name" value="AAA_lid_BCS1"/>
    <property type="match status" value="1"/>
</dbReference>
<organism evidence="14 15">
    <name type="scientific">Mortierella isabellina</name>
    <name type="common">Filamentous fungus</name>
    <name type="synonym">Umbelopsis isabellina</name>
    <dbReference type="NCBI Taxonomy" id="91625"/>
    <lineage>
        <taxon>Eukaryota</taxon>
        <taxon>Fungi</taxon>
        <taxon>Fungi incertae sedis</taxon>
        <taxon>Mucoromycota</taxon>
        <taxon>Mucoromycotina</taxon>
        <taxon>Umbelopsidomycetes</taxon>
        <taxon>Umbelopsidales</taxon>
        <taxon>Umbelopsidaceae</taxon>
        <taxon>Umbelopsis</taxon>
    </lineage>
</organism>
<keyword evidence="6" id="KW-0378">Hydrolase</keyword>
<evidence type="ECO:0000256" key="9">
    <source>
        <dbReference type="ARBA" id="ARBA00023128"/>
    </source>
</evidence>
<feature type="region of interest" description="Disordered" evidence="12">
    <location>
        <begin position="475"/>
        <end position="521"/>
    </location>
</feature>
<dbReference type="GO" id="GO:0005524">
    <property type="term" value="F:ATP binding"/>
    <property type="evidence" value="ECO:0007669"/>
    <property type="project" value="UniProtKB-KW"/>
</dbReference>
<evidence type="ECO:0000256" key="8">
    <source>
        <dbReference type="ARBA" id="ARBA00022989"/>
    </source>
</evidence>
<evidence type="ECO:0000313" key="14">
    <source>
        <dbReference type="EMBL" id="KAG2178875.1"/>
    </source>
</evidence>
<evidence type="ECO:0000256" key="7">
    <source>
        <dbReference type="ARBA" id="ARBA00022840"/>
    </source>
</evidence>
<dbReference type="Proteomes" id="UP000654370">
    <property type="component" value="Unassembled WGS sequence"/>
</dbReference>
<feature type="compositionally biased region" description="Basic and acidic residues" evidence="12">
    <location>
        <begin position="507"/>
        <end position="521"/>
    </location>
</feature>
<keyword evidence="8" id="KW-1133">Transmembrane helix</keyword>
<dbReference type="SMART" id="SM00382">
    <property type="entry name" value="AAA"/>
    <property type="match status" value="1"/>
</dbReference>
<dbReference type="InterPro" id="IPR027417">
    <property type="entry name" value="P-loop_NTPase"/>
</dbReference>
<dbReference type="Gene3D" id="3.40.50.300">
    <property type="entry name" value="P-loop containing nucleotide triphosphate hydrolases"/>
    <property type="match status" value="1"/>
</dbReference>
<evidence type="ECO:0000256" key="3">
    <source>
        <dbReference type="ARBA" id="ARBA00022692"/>
    </source>
</evidence>
<evidence type="ECO:0000256" key="10">
    <source>
        <dbReference type="ARBA" id="ARBA00023136"/>
    </source>
</evidence>
<evidence type="ECO:0000256" key="2">
    <source>
        <dbReference type="ARBA" id="ARBA00007448"/>
    </source>
</evidence>
<dbReference type="AlphaFoldDB" id="A0A8H7PSC3"/>
<accession>A0A8H7PSC3</accession>
<dbReference type="InterPro" id="IPR003959">
    <property type="entry name" value="ATPase_AAA_core"/>
</dbReference>
<gene>
    <name evidence="14" type="ORF">INT43_001721</name>
</gene>
<dbReference type="Pfam" id="PF08740">
    <property type="entry name" value="BCS1_N"/>
    <property type="match status" value="1"/>
</dbReference>
<evidence type="ECO:0000256" key="11">
    <source>
        <dbReference type="ARBA" id="ARBA00048778"/>
    </source>
</evidence>
<dbReference type="InterPro" id="IPR014851">
    <property type="entry name" value="BCS1_N"/>
</dbReference>